<dbReference type="SUPFAM" id="SSF51905">
    <property type="entry name" value="FAD/NAD(P)-binding domain"/>
    <property type="match status" value="1"/>
</dbReference>
<dbReference type="Proteomes" id="UP000027456">
    <property type="component" value="Unassembled WGS sequence"/>
</dbReference>
<keyword evidence="3" id="KW-1185">Reference proteome</keyword>
<reference evidence="2 3" key="1">
    <citation type="submission" date="2013-12" db="EMBL/GenBank/DDBJ databases">
        <authorList>
            <person name="Cubeta M."/>
            <person name="Pakala S."/>
            <person name="Fedorova N."/>
            <person name="Thomas E."/>
            <person name="Dean R."/>
            <person name="Jabaji S."/>
            <person name="Neate S."/>
            <person name="Toda T."/>
            <person name="Tavantzis S."/>
            <person name="Vilgalys R."/>
            <person name="Bharathan N."/>
            <person name="Pakala S."/>
            <person name="Losada L.S."/>
            <person name="Zafar N."/>
            <person name="Nierman W."/>
        </authorList>
    </citation>
    <scope>NUCLEOTIDE SEQUENCE [LARGE SCALE GENOMIC DNA]</scope>
    <source>
        <strain evidence="2 3">123E</strain>
    </source>
</reference>
<accession>A0A074RVA7</accession>
<feature type="domain" description="FAD dependent oxidoreductase" evidence="1">
    <location>
        <begin position="67"/>
        <end position="465"/>
    </location>
</feature>
<dbReference type="STRING" id="1423351.A0A074RVA7"/>
<dbReference type="PANTHER" id="PTHR13847">
    <property type="entry name" value="SARCOSINE DEHYDROGENASE-RELATED"/>
    <property type="match status" value="1"/>
</dbReference>
<dbReference type="AlphaFoldDB" id="A0A074RVA7"/>
<evidence type="ECO:0000313" key="2">
    <source>
        <dbReference type="EMBL" id="KEP50839.1"/>
    </source>
</evidence>
<dbReference type="PANTHER" id="PTHR13847:SF260">
    <property type="entry name" value="FAD DEPENDENT OXIDOREDUCTASE DOMAIN-CONTAINING PROTEIN"/>
    <property type="match status" value="1"/>
</dbReference>
<evidence type="ECO:0000259" key="1">
    <source>
        <dbReference type="Pfam" id="PF01266"/>
    </source>
</evidence>
<gene>
    <name evidence="2" type="ORF">V565_072660</name>
</gene>
<sequence length="497" mass="53609">MNISIKPAPVTLNPGGGSFTGFTDLPPYTPSLPVPGPTKSFWLNSDPSANPLAQVGSASPLPHEASVVIIGSGITGCSVAFHLARLLRDQEHRAGPADDQLKLVLLEARDFCGCVIPPGRNGGHLTAFTTSGFRDRAEAYGTGEALRTVALEQHTVSSILNFLNETPGAAEEVDLVQGGRVTFLLTSEQIEGARKDIKAAAEAGVDMSTIEWLEPDATAQRFGPRQTSVYTRGNTLWPLKLATKLYQVAKSDNQNLNIQLDLFTHTPVTSVESITEESRHNCLVKTSRGDIKARFVVHATNGYASYLLPHLANPLGGIVPTQGQCIAIRGSTEASKWPMNACRTVGGYEYWFPRPPQNVKDKVLVILGGSRKSLPQQGHNIADDSMINPTVAQSLRDFLPEIYPGEFEECKVEMEWTGIMGFTRSGDPMVGPVFASGKPVPHQYISAGYSGHGMPRAFACAEVVAGMIDAEARGVDYLPHGLPEWMPRHMLTAKDIG</sequence>
<proteinExistence type="predicted"/>
<dbReference type="InterPro" id="IPR036188">
    <property type="entry name" value="FAD/NAD-bd_sf"/>
</dbReference>
<name>A0A074RVA7_9AGAM</name>
<dbReference type="InterPro" id="IPR006076">
    <property type="entry name" value="FAD-dep_OxRdtase"/>
</dbReference>
<organism evidence="2 3">
    <name type="scientific">Rhizoctonia solani 123E</name>
    <dbReference type="NCBI Taxonomy" id="1423351"/>
    <lineage>
        <taxon>Eukaryota</taxon>
        <taxon>Fungi</taxon>
        <taxon>Dikarya</taxon>
        <taxon>Basidiomycota</taxon>
        <taxon>Agaricomycotina</taxon>
        <taxon>Agaricomycetes</taxon>
        <taxon>Cantharellales</taxon>
        <taxon>Ceratobasidiaceae</taxon>
        <taxon>Rhizoctonia</taxon>
    </lineage>
</organism>
<dbReference type="HOGENOM" id="CLU_022730_3_1_1"/>
<dbReference type="GO" id="GO:0005737">
    <property type="term" value="C:cytoplasm"/>
    <property type="evidence" value="ECO:0007669"/>
    <property type="project" value="TreeGrafter"/>
</dbReference>
<dbReference type="Pfam" id="PF01266">
    <property type="entry name" value="DAO"/>
    <property type="match status" value="1"/>
</dbReference>
<dbReference type="Gene3D" id="3.30.9.10">
    <property type="entry name" value="D-Amino Acid Oxidase, subunit A, domain 2"/>
    <property type="match status" value="1"/>
</dbReference>
<comment type="caution">
    <text evidence="2">The sequence shown here is derived from an EMBL/GenBank/DDBJ whole genome shotgun (WGS) entry which is preliminary data.</text>
</comment>
<evidence type="ECO:0000313" key="3">
    <source>
        <dbReference type="Proteomes" id="UP000027456"/>
    </source>
</evidence>
<protein>
    <submittedName>
        <fullName evidence="2">FAD-dependent oxidoreductase</fullName>
    </submittedName>
</protein>
<dbReference type="Gene3D" id="3.50.50.60">
    <property type="entry name" value="FAD/NAD(P)-binding domain"/>
    <property type="match status" value="1"/>
</dbReference>
<dbReference type="EMBL" id="AZST01000217">
    <property type="protein sequence ID" value="KEP50839.1"/>
    <property type="molecule type" value="Genomic_DNA"/>
</dbReference>
<dbReference type="OrthoDB" id="429143at2759"/>